<keyword evidence="11" id="KW-1185">Reference proteome</keyword>
<keyword evidence="5" id="KW-0808">Transferase</keyword>
<dbReference type="RefSeq" id="WP_103287810.1">
    <property type="nucleotide sequence ID" value="NZ_LT981265.1"/>
</dbReference>
<comment type="cofactor">
    <cofactor evidence="2">
        <name>Mg(2+)</name>
        <dbReference type="ChEBI" id="CHEBI:18420"/>
    </cofactor>
</comment>
<organism evidence="10 11">
    <name type="scientific">Candidatus Nitrosocaldus cavascurensis</name>
    <dbReference type="NCBI Taxonomy" id="2058097"/>
    <lineage>
        <taxon>Archaea</taxon>
        <taxon>Nitrososphaerota</taxon>
        <taxon>Nitrososphaeria</taxon>
        <taxon>Candidatus Nitrosocaldales</taxon>
        <taxon>Candidatus Nitrosocaldaceae</taxon>
        <taxon>Candidatus Nitrosocaldus</taxon>
    </lineage>
</organism>
<dbReference type="Pfam" id="PF00809">
    <property type="entry name" value="Pterin_bind"/>
    <property type="match status" value="1"/>
</dbReference>
<dbReference type="KEGG" id="ncv:NCAV_0157"/>
<evidence type="ECO:0000256" key="4">
    <source>
        <dbReference type="ARBA" id="ARBA00012458"/>
    </source>
</evidence>
<evidence type="ECO:0000256" key="6">
    <source>
        <dbReference type="ARBA" id="ARBA00022723"/>
    </source>
</evidence>
<keyword evidence="7" id="KW-0460">Magnesium</keyword>
<dbReference type="Gene3D" id="3.20.20.20">
    <property type="entry name" value="Dihydropteroate synthase-like"/>
    <property type="match status" value="1"/>
</dbReference>
<feature type="domain" description="Pterin-binding" evidence="9">
    <location>
        <begin position="2"/>
        <end position="265"/>
    </location>
</feature>
<name>A0A2K5ANZ9_9ARCH</name>
<evidence type="ECO:0000313" key="10">
    <source>
        <dbReference type="EMBL" id="SPC33357.1"/>
    </source>
</evidence>
<dbReference type="GO" id="GO:0046656">
    <property type="term" value="P:folic acid biosynthetic process"/>
    <property type="evidence" value="ECO:0007669"/>
    <property type="project" value="UniProtKB-KW"/>
</dbReference>
<evidence type="ECO:0000256" key="2">
    <source>
        <dbReference type="ARBA" id="ARBA00001946"/>
    </source>
</evidence>
<protein>
    <recommendedName>
        <fullName evidence="4">dihydropteroate synthase</fullName>
        <ecNumber evidence="4">2.5.1.15</ecNumber>
    </recommendedName>
</protein>
<dbReference type="GO" id="GO:0004156">
    <property type="term" value="F:dihydropteroate synthase activity"/>
    <property type="evidence" value="ECO:0007669"/>
    <property type="project" value="UniProtKB-EC"/>
</dbReference>
<dbReference type="GO" id="GO:0046654">
    <property type="term" value="P:tetrahydrofolate biosynthetic process"/>
    <property type="evidence" value="ECO:0007669"/>
    <property type="project" value="TreeGrafter"/>
</dbReference>
<dbReference type="PROSITE" id="PS00793">
    <property type="entry name" value="DHPS_2"/>
    <property type="match status" value="1"/>
</dbReference>
<dbReference type="PANTHER" id="PTHR20941:SF1">
    <property type="entry name" value="FOLIC ACID SYNTHESIS PROTEIN FOL1"/>
    <property type="match status" value="1"/>
</dbReference>
<dbReference type="EMBL" id="LT981265">
    <property type="protein sequence ID" value="SPC33357.1"/>
    <property type="molecule type" value="Genomic_DNA"/>
</dbReference>
<dbReference type="EC" id="2.5.1.15" evidence="4"/>
<evidence type="ECO:0000256" key="1">
    <source>
        <dbReference type="ARBA" id="ARBA00000012"/>
    </source>
</evidence>
<keyword evidence="8" id="KW-0289">Folate biosynthesis</keyword>
<dbReference type="NCBIfam" id="TIGR01496">
    <property type="entry name" value="DHPS"/>
    <property type="match status" value="1"/>
</dbReference>
<comment type="pathway">
    <text evidence="3">Cofactor biosynthesis; tetrahydrofolate biosynthesis; 7,8-dihydrofolate from 2-amino-4-hydroxy-6-hydroxymethyl-7,8-dihydropteridine diphosphate and 4-aminobenzoate: step 1/2.</text>
</comment>
<dbReference type="InterPro" id="IPR000489">
    <property type="entry name" value="Pterin-binding_dom"/>
</dbReference>
<evidence type="ECO:0000313" key="11">
    <source>
        <dbReference type="Proteomes" id="UP000236248"/>
    </source>
</evidence>
<accession>A0A2K5ANZ9</accession>
<keyword evidence="6" id="KW-0479">Metal-binding</keyword>
<dbReference type="InterPro" id="IPR045031">
    <property type="entry name" value="DHP_synth-like"/>
</dbReference>
<dbReference type="AlphaFoldDB" id="A0A2K5ANZ9"/>
<dbReference type="PANTHER" id="PTHR20941">
    <property type="entry name" value="FOLATE SYNTHESIS PROTEINS"/>
    <property type="match status" value="1"/>
</dbReference>
<dbReference type="GO" id="GO:0046872">
    <property type="term" value="F:metal ion binding"/>
    <property type="evidence" value="ECO:0007669"/>
    <property type="project" value="UniProtKB-KW"/>
</dbReference>
<evidence type="ECO:0000256" key="7">
    <source>
        <dbReference type="ARBA" id="ARBA00022842"/>
    </source>
</evidence>
<dbReference type="InterPro" id="IPR011005">
    <property type="entry name" value="Dihydropteroate_synth-like_sf"/>
</dbReference>
<sequence>MVRIMGIVNVSPESFYKGSVKVTEEDIARTVASMEEYGASIVDVGAMSTAPYLDTVVPVEEEIARLKHAIKVIKDSCSLTISVDTPRAKTADAALNAGATVINDVTGLKYDPDMARTAKEHSASVIVSAYSKHKVQGDVIATTLELLKESIDVAVDAGIDEDKIIVDPAIGFFREHGRHEFFTKLEGMTWLERDLAVVRRLRELKVLGKEVCVSPSRKSFIGRILNLDKPEDRLYGSLAVEAVCIINGADIIRTHNVKESIQVARVVEAIMGRCGW</sequence>
<evidence type="ECO:0000256" key="8">
    <source>
        <dbReference type="ARBA" id="ARBA00022909"/>
    </source>
</evidence>
<dbReference type="SUPFAM" id="SSF51717">
    <property type="entry name" value="Dihydropteroate synthetase-like"/>
    <property type="match status" value="1"/>
</dbReference>
<dbReference type="Proteomes" id="UP000236248">
    <property type="component" value="Chromosome NCAV"/>
</dbReference>
<comment type="catalytic activity">
    <reaction evidence="1">
        <text>(7,8-dihydropterin-6-yl)methyl diphosphate + 4-aminobenzoate = 7,8-dihydropteroate + diphosphate</text>
        <dbReference type="Rhea" id="RHEA:19949"/>
        <dbReference type="ChEBI" id="CHEBI:17836"/>
        <dbReference type="ChEBI" id="CHEBI:17839"/>
        <dbReference type="ChEBI" id="CHEBI:33019"/>
        <dbReference type="ChEBI" id="CHEBI:72950"/>
        <dbReference type="EC" id="2.5.1.15"/>
    </reaction>
</comment>
<dbReference type="GeneID" id="41594258"/>
<dbReference type="PROSITE" id="PS50972">
    <property type="entry name" value="PTERIN_BINDING"/>
    <property type="match status" value="1"/>
</dbReference>
<evidence type="ECO:0000256" key="3">
    <source>
        <dbReference type="ARBA" id="ARBA00004763"/>
    </source>
</evidence>
<evidence type="ECO:0000259" key="9">
    <source>
        <dbReference type="PROSITE" id="PS50972"/>
    </source>
</evidence>
<evidence type="ECO:0000256" key="5">
    <source>
        <dbReference type="ARBA" id="ARBA00022679"/>
    </source>
</evidence>
<gene>
    <name evidence="10" type="ORF">NCAV_0157</name>
</gene>
<proteinExistence type="predicted"/>
<reference evidence="11" key="1">
    <citation type="submission" date="2018-01" db="EMBL/GenBank/DDBJ databases">
        <authorList>
            <person name="Kerou L M."/>
        </authorList>
    </citation>
    <scope>NUCLEOTIDE SEQUENCE [LARGE SCALE GENOMIC DNA]</scope>
    <source>
        <strain evidence="11">SCU2</strain>
    </source>
</reference>
<dbReference type="InterPro" id="IPR006390">
    <property type="entry name" value="DHP_synth_dom"/>
</dbReference>